<name>A0A9P0XIL4_PIEBR</name>
<dbReference type="AlphaFoldDB" id="A0A9P0XIL4"/>
<protein>
    <submittedName>
        <fullName evidence="1">Uncharacterized protein</fullName>
    </submittedName>
</protein>
<accession>A0A9P0XIL4</accession>
<gene>
    <name evidence="1" type="ORF">PIBRA_LOCUS12266</name>
</gene>
<sequence length="100" mass="10467">MTRNFEFGSPNNAQAGKWAGCSLVSLAGNLIPGCGCAGGSRRKLDKRAHPLPSPAPQNLAPLALAARFRLPPPALTPLACENSGRLLRVRGSFSMAAFHS</sequence>
<dbReference type="EMBL" id="CALOZG010000075">
    <property type="protein sequence ID" value="CAH4036474.1"/>
    <property type="molecule type" value="Genomic_DNA"/>
</dbReference>
<keyword evidence="2" id="KW-1185">Reference proteome</keyword>
<comment type="caution">
    <text evidence="1">The sequence shown here is derived from an EMBL/GenBank/DDBJ whole genome shotgun (WGS) entry which is preliminary data.</text>
</comment>
<proteinExistence type="predicted"/>
<evidence type="ECO:0000313" key="2">
    <source>
        <dbReference type="Proteomes" id="UP001152562"/>
    </source>
</evidence>
<dbReference type="Proteomes" id="UP001152562">
    <property type="component" value="Unassembled WGS sequence"/>
</dbReference>
<reference evidence="1" key="1">
    <citation type="submission" date="2022-05" db="EMBL/GenBank/DDBJ databases">
        <authorList>
            <person name="Okamura Y."/>
        </authorList>
    </citation>
    <scope>NUCLEOTIDE SEQUENCE</scope>
</reference>
<organism evidence="1 2">
    <name type="scientific">Pieris brassicae</name>
    <name type="common">White butterfly</name>
    <name type="synonym">Large white butterfly</name>
    <dbReference type="NCBI Taxonomy" id="7116"/>
    <lineage>
        <taxon>Eukaryota</taxon>
        <taxon>Metazoa</taxon>
        <taxon>Ecdysozoa</taxon>
        <taxon>Arthropoda</taxon>
        <taxon>Hexapoda</taxon>
        <taxon>Insecta</taxon>
        <taxon>Pterygota</taxon>
        <taxon>Neoptera</taxon>
        <taxon>Endopterygota</taxon>
        <taxon>Lepidoptera</taxon>
        <taxon>Glossata</taxon>
        <taxon>Ditrysia</taxon>
        <taxon>Papilionoidea</taxon>
        <taxon>Pieridae</taxon>
        <taxon>Pierinae</taxon>
        <taxon>Pieris</taxon>
    </lineage>
</organism>
<evidence type="ECO:0000313" key="1">
    <source>
        <dbReference type="EMBL" id="CAH4036474.1"/>
    </source>
</evidence>